<sequence length="358" mass="38407">MRLCLLPPLLSACILLLAFAPARAASFDCAKAATATEKAICADGPLSQMDQDLAQVWRKALAIAPAPAVLKAAQRQWLRRRDECGADAPCLLARYRERLAALAKASSIVETDLAGNRLEGLNAPDSGKPTPGVDKGCTVDQHICVQIVAAQADTPPFMQIDIAGANAASYRFALPPAQTDGVDQGITLWPTLLRLADGDTLLVGAEYHVSASYSGGGGQAAALQLFEISRNGAALRSHPVLSVPTTGSILIRACFSERDMRQRRGACHDEYEFDGQLGLDPRVKAGPPRLVYQTEATSYPGKVSRDQDSLAALPLRKRDLVTVANQRCSFKRIFQLGGQPRAYTPDRPLPDCSNYTVP</sequence>
<gene>
    <name evidence="3" type="ORF">SAMN02745857_02814</name>
</gene>
<dbReference type="Gene3D" id="1.20.1270.180">
    <property type="match status" value="1"/>
</dbReference>
<evidence type="ECO:0000256" key="1">
    <source>
        <dbReference type="SAM" id="SignalP"/>
    </source>
</evidence>
<accession>A0A1W1XTU9</accession>
<dbReference type="RefSeq" id="WP_084091442.1">
    <property type="nucleotide sequence ID" value="NZ_FWXD01000016.1"/>
</dbReference>
<dbReference type="PANTHER" id="PTHR37549">
    <property type="entry name" value="LIPOPROTEIN LPRI"/>
    <property type="match status" value="1"/>
</dbReference>
<dbReference type="Pfam" id="PF07007">
    <property type="entry name" value="LprI"/>
    <property type="match status" value="1"/>
</dbReference>
<evidence type="ECO:0000313" key="4">
    <source>
        <dbReference type="Proteomes" id="UP000192761"/>
    </source>
</evidence>
<dbReference type="Proteomes" id="UP000192761">
    <property type="component" value="Unassembled WGS sequence"/>
</dbReference>
<keyword evidence="4" id="KW-1185">Reference proteome</keyword>
<dbReference type="InterPro" id="IPR009739">
    <property type="entry name" value="LprI-like_N"/>
</dbReference>
<protein>
    <recommendedName>
        <fullName evidence="2">Lysozyme inhibitor LprI-like N-terminal domain-containing protein</fullName>
    </recommendedName>
</protein>
<reference evidence="3 4" key="1">
    <citation type="submission" date="2017-04" db="EMBL/GenBank/DDBJ databases">
        <authorList>
            <person name="Afonso C.L."/>
            <person name="Miller P.J."/>
            <person name="Scott M.A."/>
            <person name="Spackman E."/>
            <person name="Goraichik I."/>
            <person name="Dimitrov K.M."/>
            <person name="Suarez D.L."/>
            <person name="Swayne D.E."/>
        </authorList>
    </citation>
    <scope>NUCLEOTIDE SEQUENCE [LARGE SCALE GENOMIC DNA]</scope>
    <source>
        <strain evidence="3 4">DSM 23236</strain>
    </source>
</reference>
<dbReference type="InterPro" id="IPR052755">
    <property type="entry name" value="Lysozyme_Inhibitor_LprI"/>
</dbReference>
<dbReference type="PANTHER" id="PTHR37549:SF1">
    <property type="entry name" value="LIPOPROTEIN LPRI"/>
    <property type="match status" value="1"/>
</dbReference>
<dbReference type="OrthoDB" id="8653499at2"/>
<evidence type="ECO:0000259" key="2">
    <source>
        <dbReference type="Pfam" id="PF07007"/>
    </source>
</evidence>
<dbReference type="EMBL" id="FWXD01000016">
    <property type="protein sequence ID" value="SMC27317.1"/>
    <property type="molecule type" value="Genomic_DNA"/>
</dbReference>
<feature type="signal peptide" evidence="1">
    <location>
        <begin position="1"/>
        <end position="24"/>
    </location>
</feature>
<dbReference type="AlphaFoldDB" id="A0A1W1XTU9"/>
<feature type="chain" id="PRO_5012596709" description="Lysozyme inhibitor LprI-like N-terminal domain-containing protein" evidence="1">
    <location>
        <begin position="25"/>
        <end position="358"/>
    </location>
</feature>
<dbReference type="STRING" id="1121001.SAMN02745857_02814"/>
<proteinExistence type="predicted"/>
<name>A0A1W1XTU9_9NEIS</name>
<organism evidence="3 4">
    <name type="scientific">Andreprevotia lacus DSM 23236</name>
    <dbReference type="NCBI Taxonomy" id="1121001"/>
    <lineage>
        <taxon>Bacteria</taxon>
        <taxon>Pseudomonadati</taxon>
        <taxon>Pseudomonadota</taxon>
        <taxon>Betaproteobacteria</taxon>
        <taxon>Neisseriales</taxon>
        <taxon>Chitinibacteraceae</taxon>
        <taxon>Andreprevotia</taxon>
    </lineage>
</organism>
<keyword evidence="1" id="KW-0732">Signal</keyword>
<dbReference type="GO" id="GO:0005576">
    <property type="term" value="C:extracellular region"/>
    <property type="evidence" value="ECO:0007669"/>
    <property type="project" value="TreeGrafter"/>
</dbReference>
<feature type="domain" description="Lysozyme inhibitor LprI-like N-terminal" evidence="2">
    <location>
        <begin position="29"/>
        <end position="102"/>
    </location>
</feature>
<evidence type="ECO:0000313" key="3">
    <source>
        <dbReference type="EMBL" id="SMC27317.1"/>
    </source>
</evidence>